<evidence type="ECO:0000313" key="3">
    <source>
        <dbReference type="EMBL" id="KAF8785059.1"/>
    </source>
</evidence>
<reference evidence="3" key="2">
    <citation type="submission" date="2020-06" db="EMBL/GenBank/DDBJ databases">
        <authorList>
            <person name="Sheffer M."/>
        </authorList>
    </citation>
    <scope>NUCLEOTIDE SEQUENCE</scope>
</reference>
<protein>
    <submittedName>
        <fullName evidence="3">Uncharacterized protein</fullName>
    </submittedName>
</protein>
<dbReference type="AlphaFoldDB" id="A0A8T0F6L2"/>
<sequence length="115" mass="13904">MAQNTENENIVMGQKIPEKRTDYIKYPDEFEVLELQLGQAIKRMWVIQTRLDRRVFTSKKFMYEAELNKLTQEVDRCTQRLKLLKLKDEEKTQKIMKVLIVLLLISLFRFVLVYF</sequence>
<keyword evidence="2" id="KW-1133">Transmembrane helix</keyword>
<evidence type="ECO:0000256" key="2">
    <source>
        <dbReference type="SAM" id="Phobius"/>
    </source>
</evidence>
<proteinExistence type="predicted"/>
<name>A0A8T0F6L2_ARGBR</name>
<gene>
    <name evidence="3" type="ORF">HNY73_010654</name>
</gene>
<keyword evidence="4" id="KW-1185">Reference proteome</keyword>
<reference evidence="3" key="1">
    <citation type="journal article" date="2020" name="bioRxiv">
        <title>Chromosome-level reference genome of the European wasp spider Argiope bruennichi: a resource for studies on range expansion and evolutionary adaptation.</title>
        <authorList>
            <person name="Sheffer M.M."/>
            <person name="Hoppe A."/>
            <person name="Krehenwinkel H."/>
            <person name="Uhl G."/>
            <person name="Kuss A.W."/>
            <person name="Jensen L."/>
            <person name="Jensen C."/>
            <person name="Gillespie R.G."/>
            <person name="Hoff K.J."/>
            <person name="Prost S."/>
        </authorList>
    </citation>
    <scope>NUCLEOTIDE SEQUENCE</scope>
</reference>
<organism evidence="3 4">
    <name type="scientific">Argiope bruennichi</name>
    <name type="common">Wasp spider</name>
    <name type="synonym">Aranea bruennichi</name>
    <dbReference type="NCBI Taxonomy" id="94029"/>
    <lineage>
        <taxon>Eukaryota</taxon>
        <taxon>Metazoa</taxon>
        <taxon>Ecdysozoa</taxon>
        <taxon>Arthropoda</taxon>
        <taxon>Chelicerata</taxon>
        <taxon>Arachnida</taxon>
        <taxon>Araneae</taxon>
        <taxon>Araneomorphae</taxon>
        <taxon>Entelegynae</taxon>
        <taxon>Araneoidea</taxon>
        <taxon>Araneidae</taxon>
        <taxon>Argiope</taxon>
    </lineage>
</organism>
<comment type="caution">
    <text evidence="3">The sequence shown here is derived from an EMBL/GenBank/DDBJ whole genome shotgun (WGS) entry which is preliminary data.</text>
</comment>
<keyword evidence="1" id="KW-0175">Coiled coil</keyword>
<evidence type="ECO:0000313" key="4">
    <source>
        <dbReference type="Proteomes" id="UP000807504"/>
    </source>
</evidence>
<feature type="transmembrane region" description="Helical" evidence="2">
    <location>
        <begin position="95"/>
        <end position="114"/>
    </location>
</feature>
<keyword evidence="2" id="KW-0472">Membrane</keyword>
<dbReference type="Proteomes" id="UP000807504">
    <property type="component" value="Unassembled WGS sequence"/>
</dbReference>
<evidence type="ECO:0000256" key="1">
    <source>
        <dbReference type="SAM" id="Coils"/>
    </source>
</evidence>
<feature type="coiled-coil region" evidence="1">
    <location>
        <begin position="60"/>
        <end position="87"/>
    </location>
</feature>
<accession>A0A8T0F6L2</accession>
<dbReference type="EMBL" id="JABXBU010000030">
    <property type="protein sequence ID" value="KAF8785059.1"/>
    <property type="molecule type" value="Genomic_DNA"/>
</dbReference>
<keyword evidence="2" id="KW-0812">Transmembrane</keyword>